<protein>
    <submittedName>
        <fullName evidence="1">Uncharacterized protein</fullName>
    </submittedName>
</protein>
<sequence>MSPAASAARRGGISGDSFQNVVGGAVRVPRHQLFPRNHSGAERFNFTLHKRHEHATSARAPGARYHEGSGYSKQDIMTVEILVRTEWVGKPSCPVKGDGQLIRCSGKWLFISYAVGTSHSSSQSACFSPVNVIATVGGVSVHKAAGMAARHSSSTATGDVNCSLRDFRLLR</sequence>
<name>A0A4C1XDM5_EUMVA</name>
<comment type="caution">
    <text evidence="1">The sequence shown here is derived from an EMBL/GenBank/DDBJ whole genome shotgun (WGS) entry which is preliminary data.</text>
</comment>
<accession>A0A4C1XDM5</accession>
<proteinExistence type="predicted"/>
<keyword evidence="2" id="KW-1185">Reference proteome</keyword>
<evidence type="ECO:0000313" key="1">
    <source>
        <dbReference type="EMBL" id="GBP60429.1"/>
    </source>
</evidence>
<reference evidence="1 2" key="1">
    <citation type="journal article" date="2019" name="Commun. Biol.">
        <title>The bagworm genome reveals a unique fibroin gene that provides high tensile strength.</title>
        <authorList>
            <person name="Kono N."/>
            <person name="Nakamura H."/>
            <person name="Ohtoshi R."/>
            <person name="Tomita M."/>
            <person name="Numata K."/>
            <person name="Arakawa K."/>
        </authorList>
    </citation>
    <scope>NUCLEOTIDE SEQUENCE [LARGE SCALE GENOMIC DNA]</scope>
</reference>
<dbReference type="EMBL" id="BGZK01000787">
    <property type="protein sequence ID" value="GBP60429.1"/>
    <property type="molecule type" value="Genomic_DNA"/>
</dbReference>
<dbReference type="Proteomes" id="UP000299102">
    <property type="component" value="Unassembled WGS sequence"/>
</dbReference>
<evidence type="ECO:0000313" key="2">
    <source>
        <dbReference type="Proteomes" id="UP000299102"/>
    </source>
</evidence>
<dbReference type="AlphaFoldDB" id="A0A4C1XDM5"/>
<organism evidence="1 2">
    <name type="scientific">Eumeta variegata</name>
    <name type="common">Bagworm moth</name>
    <name type="synonym">Eumeta japonica</name>
    <dbReference type="NCBI Taxonomy" id="151549"/>
    <lineage>
        <taxon>Eukaryota</taxon>
        <taxon>Metazoa</taxon>
        <taxon>Ecdysozoa</taxon>
        <taxon>Arthropoda</taxon>
        <taxon>Hexapoda</taxon>
        <taxon>Insecta</taxon>
        <taxon>Pterygota</taxon>
        <taxon>Neoptera</taxon>
        <taxon>Endopterygota</taxon>
        <taxon>Lepidoptera</taxon>
        <taxon>Glossata</taxon>
        <taxon>Ditrysia</taxon>
        <taxon>Tineoidea</taxon>
        <taxon>Psychidae</taxon>
        <taxon>Oiketicinae</taxon>
        <taxon>Eumeta</taxon>
    </lineage>
</organism>
<gene>
    <name evidence="1" type="ORF">EVAR_98326_1</name>
</gene>